<evidence type="ECO:0000313" key="3">
    <source>
        <dbReference type="Proteomes" id="UP000204221"/>
    </source>
</evidence>
<sequence length="192" mass="19714">MIDHRSDHRHAADAPDDAGASDPETSGTPASGAETTGSPETALGGALGGAVEAAQAALAGEHAAVWAHHLATAFLDEEVAEALAEGTRTHTVRRDDLEDALRAEGVDPVPTEAAYQSPEQVVDHATAVAMLVHAESDCAGVWRSLLEHAEEPGPRAAAVAALTDAAVRALRWRRAVGQTPLTVSFPGSPDSA</sequence>
<dbReference type="KEGG" id="ahg:AHOG_08680"/>
<name>A0A221W0X8_9PSEU</name>
<dbReference type="CDD" id="cd00657">
    <property type="entry name" value="Ferritin_like"/>
    <property type="match status" value="1"/>
</dbReference>
<dbReference type="SUPFAM" id="SSF47240">
    <property type="entry name" value="Ferritin-like"/>
    <property type="match status" value="1"/>
</dbReference>
<dbReference type="Pfam" id="PF14530">
    <property type="entry name" value="DUF4439"/>
    <property type="match status" value="1"/>
</dbReference>
<dbReference type="RefSeq" id="WP_157736722.1">
    <property type="nucleotide sequence ID" value="NZ_CP022521.1"/>
</dbReference>
<feature type="region of interest" description="Disordered" evidence="1">
    <location>
        <begin position="1"/>
        <end position="45"/>
    </location>
</feature>
<evidence type="ECO:0000313" key="2">
    <source>
        <dbReference type="EMBL" id="ASO19380.1"/>
    </source>
</evidence>
<feature type="compositionally biased region" description="Basic and acidic residues" evidence="1">
    <location>
        <begin position="1"/>
        <end position="13"/>
    </location>
</feature>
<dbReference type="Gene3D" id="1.20.1260.10">
    <property type="match status" value="1"/>
</dbReference>
<evidence type="ECO:0000256" key="1">
    <source>
        <dbReference type="SAM" id="MobiDB-lite"/>
    </source>
</evidence>
<dbReference type="InterPro" id="IPR012347">
    <property type="entry name" value="Ferritin-like"/>
</dbReference>
<reference evidence="2 3" key="1">
    <citation type="submission" date="2017-07" db="EMBL/GenBank/DDBJ databases">
        <title>Complete genome sequence of Actinoalloteichus hoggarensis DSM 45943, type strain of Actinoalloteichus hoggarensis.</title>
        <authorList>
            <person name="Ruckert C."/>
            <person name="Nouioui I."/>
            <person name="Willmese J."/>
            <person name="van Wezel G."/>
            <person name="Klenk H.-P."/>
            <person name="Kalinowski J."/>
            <person name="Zotchev S.B."/>
        </authorList>
    </citation>
    <scope>NUCLEOTIDE SEQUENCE [LARGE SCALE GENOMIC DNA]</scope>
    <source>
        <strain evidence="2 3">DSM 45943</strain>
    </source>
</reference>
<dbReference type="AlphaFoldDB" id="A0A221W0X8"/>
<keyword evidence="3" id="KW-1185">Reference proteome</keyword>
<dbReference type="InterPro" id="IPR029447">
    <property type="entry name" value="DUF4439"/>
</dbReference>
<dbReference type="EMBL" id="CP022521">
    <property type="protein sequence ID" value="ASO19380.1"/>
    <property type="molecule type" value="Genomic_DNA"/>
</dbReference>
<organism evidence="2 3">
    <name type="scientific">Actinoalloteichus hoggarensis</name>
    <dbReference type="NCBI Taxonomy" id="1470176"/>
    <lineage>
        <taxon>Bacteria</taxon>
        <taxon>Bacillati</taxon>
        <taxon>Actinomycetota</taxon>
        <taxon>Actinomycetes</taxon>
        <taxon>Pseudonocardiales</taxon>
        <taxon>Pseudonocardiaceae</taxon>
        <taxon>Actinoalloteichus</taxon>
    </lineage>
</organism>
<feature type="compositionally biased region" description="Polar residues" evidence="1">
    <location>
        <begin position="24"/>
        <end position="39"/>
    </location>
</feature>
<gene>
    <name evidence="2" type="ORF">AHOG_08680</name>
</gene>
<dbReference type="InterPro" id="IPR009078">
    <property type="entry name" value="Ferritin-like_SF"/>
</dbReference>
<protein>
    <submittedName>
        <fullName evidence="2">Uncharacterized protein</fullName>
    </submittedName>
</protein>
<proteinExistence type="predicted"/>
<dbReference type="OrthoDB" id="5192349at2"/>
<accession>A0A221W0X8</accession>
<dbReference type="Proteomes" id="UP000204221">
    <property type="component" value="Chromosome"/>
</dbReference>